<dbReference type="Proteomes" id="UP000268094">
    <property type="component" value="Unassembled WGS sequence"/>
</dbReference>
<evidence type="ECO:0000256" key="11">
    <source>
        <dbReference type="SAM" id="Phobius"/>
    </source>
</evidence>
<dbReference type="GO" id="GO:0004222">
    <property type="term" value="F:metalloendopeptidase activity"/>
    <property type="evidence" value="ECO:0007669"/>
    <property type="project" value="InterPro"/>
</dbReference>
<evidence type="ECO:0000256" key="1">
    <source>
        <dbReference type="ARBA" id="ARBA00001947"/>
    </source>
</evidence>
<keyword evidence="4 13" id="KW-0645">Protease</keyword>
<dbReference type="NCBIfam" id="TIGR00054">
    <property type="entry name" value="RIP metalloprotease RseP"/>
    <property type="match status" value="1"/>
</dbReference>
<dbReference type="Gene3D" id="2.30.42.10">
    <property type="match status" value="3"/>
</dbReference>
<comment type="similarity">
    <text evidence="3">Belongs to the peptidase M50B family.</text>
</comment>
<accession>A0A3A8JA59</accession>
<feature type="transmembrane region" description="Helical" evidence="11">
    <location>
        <begin position="96"/>
        <end position="118"/>
    </location>
</feature>
<keyword evidence="8 11" id="KW-1133">Transmembrane helix</keyword>
<name>A0A3A8JA59_9BACT</name>
<feature type="domain" description="PDZ" evidence="12">
    <location>
        <begin position="289"/>
        <end position="344"/>
    </location>
</feature>
<dbReference type="RefSeq" id="WP_120539444.1">
    <property type="nucleotide sequence ID" value="NZ_RAVZ01000020.1"/>
</dbReference>
<evidence type="ECO:0000256" key="5">
    <source>
        <dbReference type="ARBA" id="ARBA00022692"/>
    </source>
</evidence>
<evidence type="ECO:0000259" key="12">
    <source>
        <dbReference type="PROSITE" id="PS50106"/>
    </source>
</evidence>
<keyword evidence="9 13" id="KW-0482">Metalloprotease</keyword>
<keyword evidence="5 11" id="KW-0812">Transmembrane</keyword>
<dbReference type="CDD" id="cd06163">
    <property type="entry name" value="S2P-M50_PDZ_RseP-like"/>
    <property type="match status" value="1"/>
</dbReference>
<dbReference type="EMBL" id="RAVZ01000020">
    <property type="protein sequence ID" value="RKG92717.1"/>
    <property type="molecule type" value="Genomic_DNA"/>
</dbReference>
<comment type="cofactor">
    <cofactor evidence="1">
        <name>Zn(2+)</name>
        <dbReference type="ChEBI" id="CHEBI:29105"/>
    </cofactor>
</comment>
<evidence type="ECO:0000256" key="7">
    <source>
        <dbReference type="ARBA" id="ARBA00022833"/>
    </source>
</evidence>
<dbReference type="InterPro" id="IPR004387">
    <property type="entry name" value="Pept_M50_Zn"/>
</dbReference>
<evidence type="ECO:0000256" key="6">
    <source>
        <dbReference type="ARBA" id="ARBA00022801"/>
    </source>
</evidence>
<keyword evidence="7" id="KW-0862">Zinc</keyword>
<evidence type="ECO:0000313" key="14">
    <source>
        <dbReference type="Proteomes" id="UP000268094"/>
    </source>
</evidence>
<dbReference type="PANTHER" id="PTHR42837">
    <property type="entry name" value="REGULATOR OF SIGMA-E PROTEASE RSEP"/>
    <property type="match status" value="1"/>
</dbReference>
<dbReference type="InterPro" id="IPR036034">
    <property type="entry name" value="PDZ_sf"/>
</dbReference>
<dbReference type="InterPro" id="IPR001478">
    <property type="entry name" value="PDZ"/>
</dbReference>
<comment type="subcellular location">
    <subcellularLocation>
        <location evidence="2">Membrane</location>
        <topology evidence="2">Multi-pass membrane protein</topology>
    </subcellularLocation>
</comment>
<evidence type="ECO:0000256" key="8">
    <source>
        <dbReference type="ARBA" id="ARBA00022989"/>
    </source>
</evidence>
<evidence type="ECO:0000256" key="9">
    <source>
        <dbReference type="ARBA" id="ARBA00023049"/>
    </source>
</evidence>
<dbReference type="InterPro" id="IPR041489">
    <property type="entry name" value="PDZ_6"/>
</dbReference>
<dbReference type="PANTHER" id="PTHR42837:SF2">
    <property type="entry name" value="MEMBRANE METALLOPROTEASE ARASP2, CHLOROPLASTIC-RELATED"/>
    <property type="match status" value="1"/>
</dbReference>
<dbReference type="AlphaFoldDB" id="A0A3A8JA59"/>
<gene>
    <name evidence="13" type="primary">rseP</name>
    <name evidence="13" type="ORF">D7V88_05005</name>
</gene>
<keyword evidence="14" id="KW-1185">Reference proteome</keyword>
<evidence type="ECO:0000256" key="4">
    <source>
        <dbReference type="ARBA" id="ARBA00022670"/>
    </source>
</evidence>
<dbReference type="SUPFAM" id="SSF50156">
    <property type="entry name" value="PDZ domain-like"/>
    <property type="match status" value="3"/>
</dbReference>
<keyword evidence="10 11" id="KW-0472">Membrane</keyword>
<organism evidence="13 14">
    <name type="scientific">Corallococcus terminator</name>
    <dbReference type="NCBI Taxonomy" id="2316733"/>
    <lineage>
        <taxon>Bacteria</taxon>
        <taxon>Pseudomonadati</taxon>
        <taxon>Myxococcota</taxon>
        <taxon>Myxococcia</taxon>
        <taxon>Myxococcales</taxon>
        <taxon>Cystobacterineae</taxon>
        <taxon>Myxococcaceae</taxon>
        <taxon>Corallococcus</taxon>
    </lineage>
</organism>
<keyword evidence="6" id="KW-0378">Hydrolase</keyword>
<sequence>MLQNLGFFILLLGVLVTVHELGHFLVAKACGVKVLKFSIGFGPKILGFTKGETEYQVALLPLGGFVKMAGDLPHEELSPEEASRGFLAAPPWKRALIVFAGPAFSLVFPVFVYFFVFLGPQETLSTRVGMVSPDMAAAAAGIRPGDRILKVEGEAVRTFDDMRDAFVGKFERPVPITLERDGQERVVQVTPERSSEVSPVDTVERGMIGVSPYPQPPVVGVLAGSAAANAGLKSFDRVLSVNGVHVQDEAALYREVAKVPEGSPLALSVARLEPVAVGAVSGRVPEVKQVSLPRQAGEGPAALGAEAVDLYVATVASGSVAEGAGIQPGDRIVAINGTPLKSFNKLATVLNGLQAQPFTLTWRGEQGERTEKLAQAPLKTRDDYGQTSAPLVFGVRPWNYSSADLPPVEKVTIDLGPVAAFKEAALIVPKIIGQMVQVLGGLVVGKVSPSTIGGPIMMYQLAAKSAEQGMDSYLNLMAVISINLGVMNLLPIPVLDGFALLSAIWEGIRRRPIPVRVREVANMVGLALLVLLMLLAVTNDVTR</sequence>
<evidence type="ECO:0000256" key="3">
    <source>
        <dbReference type="ARBA" id="ARBA00007931"/>
    </source>
</evidence>
<dbReference type="Pfam" id="PF17820">
    <property type="entry name" value="PDZ_6"/>
    <property type="match status" value="3"/>
</dbReference>
<dbReference type="SMART" id="SM00228">
    <property type="entry name" value="PDZ"/>
    <property type="match status" value="3"/>
</dbReference>
<comment type="caution">
    <text evidence="13">The sequence shown here is derived from an EMBL/GenBank/DDBJ whole genome shotgun (WGS) entry which is preliminary data.</text>
</comment>
<feature type="transmembrane region" description="Helical" evidence="11">
    <location>
        <begin position="6"/>
        <end position="26"/>
    </location>
</feature>
<dbReference type="OrthoDB" id="9782003at2"/>
<protein>
    <submittedName>
        <fullName evidence="13">RIP metalloprotease RseP</fullName>
    </submittedName>
</protein>
<evidence type="ECO:0000256" key="10">
    <source>
        <dbReference type="ARBA" id="ARBA00023136"/>
    </source>
</evidence>
<dbReference type="CDD" id="cd23081">
    <property type="entry name" value="cpPDZ_EcRseP-like"/>
    <property type="match status" value="1"/>
</dbReference>
<feature type="transmembrane region" description="Helical" evidence="11">
    <location>
        <begin position="520"/>
        <end position="538"/>
    </location>
</feature>
<evidence type="ECO:0000313" key="13">
    <source>
        <dbReference type="EMBL" id="RKG92717.1"/>
    </source>
</evidence>
<evidence type="ECO:0000256" key="2">
    <source>
        <dbReference type="ARBA" id="ARBA00004141"/>
    </source>
</evidence>
<dbReference type="InterPro" id="IPR008915">
    <property type="entry name" value="Peptidase_M50"/>
</dbReference>
<dbReference type="Pfam" id="PF02163">
    <property type="entry name" value="Peptidase_M50"/>
    <property type="match status" value="1"/>
</dbReference>
<dbReference type="PROSITE" id="PS50106">
    <property type="entry name" value="PDZ"/>
    <property type="match status" value="1"/>
</dbReference>
<dbReference type="GO" id="GO:0006508">
    <property type="term" value="P:proteolysis"/>
    <property type="evidence" value="ECO:0007669"/>
    <property type="project" value="UniProtKB-KW"/>
</dbReference>
<reference evidence="14" key="1">
    <citation type="submission" date="2018-09" db="EMBL/GenBank/DDBJ databases">
        <authorList>
            <person name="Livingstone P.G."/>
            <person name="Whitworth D.E."/>
        </authorList>
    </citation>
    <scope>NUCLEOTIDE SEQUENCE [LARGE SCALE GENOMIC DNA]</scope>
    <source>
        <strain evidence="14">CA054A</strain>
    </source>
</reference>
<dbReference type="GO" id="GO:0016020">
    <property type="term" value="C:membrane"/>
    <property type="evidence" value="ECO:0007669"/>
    <property type="project" value="UniProtKB-SubCell"/>
</dbReference>
<proteinExistence type="inferred from homology"/>